<feature type="domain" description="Penicillin-binding protein transpeptidase" evidence="15">
    <location>
        <begin position="400"/>
        <end position="640"/>
    </location>
</feature>
<evidence type="ECO:0000256" key="4">
    <source>
        <dbReference type="ARBA" id="ARBA00022670"/>
    </source>
</evidence>
<dbReference type="GO" id="GO:0006508">
    <property type="term" value="P:proteolysis"/>
    <property type="evidence" value="ECO:0007669"/>
    <property type="project" value="UniProtKB-KW"/>
</dbReference>
<keyword evidence="4" id="KW-0645">Protease</keyword>
<dbReference type="GO" id="GO:0008658">
    <property type="term" value="F:penicillin binding"/>
    <property type="evidence" value="ECO:0007669"/>
    <property type="project" value="InterPro"/>
</dbReference>
<gene>
    <name evidence="17" type="ORF">AVDCRST_MAG92-1357</name>
</gene>
<dbReference type="Pfam" id="PF00912">
    <property type="entry name" value="Transgly"/>
    <property type="match status" value="1"/>
</dbReference>
<evidence type="ECO:0000256" key="12">
    <source>
        <dbReference type="ARBA" id="ARBA00034000"/>
    </source>
</evidence>
<evidence type="ECO:0000256" key="3">
    <source>
        <dbReference type="ARBA" id="ARBA00022645"/>
    </source>
</evidence>
<feature type="compositionally biased region" description="Basic and acidic residues" evidence="14">
    <location>
        <begin position="730"/>
        <end position="758"/>
    </location>
</feature>
<comment type="similarity">
    <text evidence="1">In the C-terminal section; belongs to the transpeptidase family.</text>
</comment>
<evidence type="ECO:0000256" key="5">
    <source>
        <dbReference type="ARBA" id="ARBA00022676"/>
    </source>
</evidence>
<dbReference type="GO" id="GO:0008360">
    <property type="term" value="P:regulation of cell shape"/>
    <property type="evidence" value="ECO:0007669"/>
    <property type="project" value="UniProtKB-KW"/>
</dbReference>
<dbReference type="GO" id="GO:0030288">
    <property type="term" value="C:outer membrane-bounded periplasmic space"/>
    <property type="evidence" value="ECO:0007669"/>
    <property type="project" value="TreeGrafter"/>
</dbReference>
<dbReference type="GO" id="GO:0009252">
    <property type="term" value="P:peptidoglycan biosynthetic process"/>
    <property type="evidence" value="ECO:0007669"/>
    <property type="project" value="UniProtKB-KW"/>
</dbReference>
<dbReference type="GO" id="GO:0008955">
    <property type="term" value="F:peptidoglycan glycosyltransferase activity"/>
    <property type="evidence" value="ECO:0007669"/>
    <property type="project" value="UniProtKB-EC"/>
</dbReference>
<evidence type="ECO:0000256" key="11">
    <source>
        <dbReference type="ARBA" id="ARBA00023316"/>
    </source>
</evidence>
<sequence length="898" mass="100563">MSKFIPKHKEERGGQLDSEMEPELEPSSAHDGNVQQDDQEQPKSQNFLLGKCKQGATLTIKGLKSVSHLIIKPFTGQNPIYRHYWFWLGLGVSGSCIALSYSWYKLEKSIPNSTKDVLTFVRRDTITIKAADGTIIQQIGPTTHDTVKFREVPNTLVQAFLATEDRRFQEHHGVDYQGIIRALLSNLQAGGVVEGGSTITQQLARIVYFDQERSVERKLKEMRMSQKIEQDIDKDRILERYLNLVYLGSGAYGIADAAWVYFSKPLSDLTLPECAMLAGLPAAPSDYSPFVNVKAAKERRDVVLLRMQDNGFITPAQAEAAIATPINTKPSNPKRLDRKANYFTEYIQQELPKYVSKQILAEKGLTIETSLNLDWQAAAEKAVKEVVEPDGKYEGFEQAAMVAIDPRTGQIGALVGGKDFYNQQFNRVTQAQRQPGSTFKTFVYSTAIGTGISPNRGYLDAPFSVDGYTPKNYNDNYRGWINIREALTSSLNVVAVKTIIDVGWDTVVELAKKMGIESPLNPTYSLALGSSEVNLLELTSAYGTLAAEGVHTKAHGIRRIRDRRGNVIYEAKFKGEQALDSESTAIMTWMLRSVVTDGTGRAAQLGRPVAGKTGTSDEARDLWFIGYIPQVVAGVWLGNDNNKPTRGASGTAAYTWRQFMVKVVKDLKVEQFPDRPKDIENRKGSIKPKKSKPTRALDKAQRSESSKRSNSSYNQERNYNRQAPAAEESTEYRSSRRRYREDYAEPAPERSYRRREPVEEAAPQYSEPRRSERSYSEPSYSEPRRSERSYSEPRRSEPSYSEPRRSERSYSEPRRSEPSYSEPSYSEPRRSERRQESYQPAPEAPRPAAPPPVEPRFEAAPVAPPPAPPSSRKAPEPALEQAPAAPEPPPEPPAPAAE</sequence>
<evidence type="ECO:0000256" key="2">
    <source>
        <dbReference type="ARBA" id="ARBA00007739"/>
    </source>
</evidence>
<comment type="catalytic activity">
    <reaction evidence="12">
        <text>Preferential cleavage: (Ac)2-L-Lys-D-Ala-|-D-Ala. Also transpeptidation of peptidyl-alanyl moieties that are N-acyl substituents of D-alanine.</text>
        <dbReference type="EC" id="3.4.16.4"/>
    </reaction>
</comment>
<evidence type="ECO:0000259" key="15">
    <source>
        <dbReference type="Pfam" id="PF00905"/>
    </source>
</evidence>
<keyword evidence="11" id="KW-0961">Cell wall biogenesis/degradation</keyword>
<dbReference type="InterPro" id="IPR012338">
    <property type="entry name" value="Beta-lactam/transpept-like"/>
</dbReference>
<dbReference type="SUPFAM" id="SSF56601">
    <property type="entry name" value="beta-lactamase/transpeptidase-like"/>
    <property type="match status" value="1"/>
</dbReference>
<dbReference type="Pfam" id="PF00905">
    <property type="entry name" value="Transpeptidase"/>
    <property type="match status" value="1"/>
</dbReference>
<evidence type="ECO:0000256" key="10">
    <source>
        <dbReference type="ARBA" id="ARBA00023268"/>
    </source>
</evidence>
<proteinExistence type="inferred from homology"/>
<feature type="region of interest" description="Disordered" evidence="14">
    <location>
        <begin position="674"/>
        <end position="898"/>
    </location>
</feature>
<comment type="similarity">
    <text evidence="2">In the N-terminal section; belongs to the glycosyltransferase 51 family.</text>
</comment>
<evidence type="ECO:0000256" key="1">
    <source>
        <dbReference type="ARBA" id="ARBA00007090"/>
    </source>
</evidence>
<protein>
    <submittedName>
        <fullName evidence="17">Multimodular transpeptidase-transglycosylase</fullName>
        <ecNumber evidence="17">2.4.1.129</ecNumber>
        <ecNumber evidence="17">3.4.-.-</ecNumber>
    </submittedName>
</protein>
<dbReference type="GO" id="GO:0071555">
    <property type="term" value="P:cell wall organization"/>
    <property type="evidence" value="ECO:0007669"/>
    <property type="project" value="UniProtKB-KW"/>
</dbReference>
<accession>A0A6J4HYR8</accession>
<keyword evidence="5 17" id="KW-0328">Glycosyltransferase</keyword>
<evidence type="ECO:0000256" key="8">
    <source>
        <dbReference type="ARBA" id="ARBA00022960"/>
    </source>
</evidence>
<dbReference type="PANTHER" id="PTHR32282:SF31">
    <property type="entry name" value="PEPTIDOGLYCAN GLYCOSYLTRANSFERASE"/>
    <property type="match status" value="1"/>
</dbReference>
<dbReference type="NCBIfam" id="TIGR02074">
    <property type="entry name" value="PBP_1a_fam"/>
    <property type="match status" value="1"/>
</dbReference>
<feature type="compositionally biased region" description="Pro residues" evidence="14">
    <location>
        <begin position="842"/>
        <end position="854"/>
    </location>
</feature>
<dbReference type="EMBL" id="CADCTM010000190">
    <property type="protein sequence ID" value="CAA9237912.1"/>
    <property type="molecule type" value="Genomic_DNA"/>
</dbReference>
<dbReference type="AlphaFoldDB" id="A0A6J4HYR8"/>
<evidence type="ECO:0000256" key="14">
    <source>
        <dbReference type="SAM" id="MobiDB-lite"/>
    </source>
</evidence>
<feature type="region of interest" description="Disordered" evidence="14">
    <location>
        <begin position="1"/>
        <end position="42"/>
    </location>
</feature>
<dbReference type="GO" id="GO:0009002">
    <property type="term" value="F:serine-type D-Ala-D-Ala carboxypeptidase activity"/>
    <property type="evidence" value="ECO:0007669"/>
    <property type="project" value="UniProtKB-EC"/>
</dbReference>
<dbReference type="InterPro" id="IPR036950">
    <property type="entry name" value="PBP_transglycosylase"/>
</dbReference>
<dbReference type="InterPro" id="IPR023346">
    <property type="entry name" value="Lysozyme-like_dom_sf"/>
</dbReference>
<dbReference type="FunFam" id="1.10.3810.10:FF:000001">
    <property type="entry name" value="Penicillin-binding protein 1A"/>
    <property type="match status" value="1"/>
</dbReference>
<dbReference type="PANTHER" id="PTHR32282">
    <property type="entry name" value="BINDING PROTEIN TRANSPEPTIDASE, PUTATIVE-RELATED"/>
    <property type="match status" value="1"/>
</dbReference>
<feature type="compositionally biased region" description="Basic and acidic residues" evidence="14">
    <location>
        <begin position="782"/>
        <end position="817"/>
    </location>
</feature>
<evidence type="ECO:0000313" key="17">
    <source>
        <dbReference type="EMBL" id="CAA9237912.1"/>
    </source>
</evidence>
<evidence type="ECO:0000256" key="6">
    <source>
        <dbReference type="ARBA" id="ARBA00022679"/>
    </source>
</evidence>
<dbReference type="InterPro" id="IPR050396">
    <property type="entry name" value="Glycosyltr_51/Transpeptidase"/>
</dbReference>
<keyword evidence="7 17" id="KW-0378">Hydrolase</keyword>
<evidence type="ECO:0000256" key="13">
    <source>
        <dbReference type="ARBA" id="ARBA00049902"/>
    </source>
</evidence>
<feature type="compositionally biased region" description="Basic and acidic residues" evidence="14">
    <location>
        <begin position="695"/>
        <end position="707"/>
    </location>
</feature>
<dbReference type="InterPro" id="IPR001460">
    <property type="entry name" value="PCN-bd_Tpept"/>
</dbReference>
<organism evidence="17">
    <name type="scientific">uncultured Coleofasciculus sp</name>
    <dbReference type="NCBI Taxonomy" id="1267456"/>
    <lineage>
        <taxon>Bacteria</taxon>
        <taxon>Bacillati</taxon>
        <taxon>Cyanobacteriota</taxon>
        <taxon>Cyanophyceae</taxon>
        <taxon>Coleofasciculales</taxon>
        <taxon>Coleofasciculaceae</taxon>
        <taxon>Coleofasciculus</taxon>
        <taxon>environmental samples</taxon>
    </lineage>
</organism>
<dbReference type="InterPro" id="IPR001264">
    <property type="entry name" value="Glyco_trans_51"/>
</dbReference>
<feature type="compositionally biased region" description="Basic and acidic residues" evidence="14">
    <location>
        <begin position="827"/>
        <end position="836"/>
    </location>
</feature>
<comment type="catalytic activity">
    <reaction evidence="13">
        <text>[GlcNAc-(1-&gt;4)-Mur2Ac(oyl-L-Ala-gamma-D-Glu-L-Lys-D-Ala-D-Ala)](n)-di-trans,octa-cis-undecaprenyl diphosphate + beta-D-GlcNAc-(1-&gt;4)-Mur2Ac(oyl-L-Ala-gamma-D-Glu-L-Lys-D-Ala-D-Ala)-di-trans,octa-cis-undecaprenyl diphosphate = [GlcNAc-(1-&gt;4)-Mur2Ac(oyl-L-Ala-gamma-D-Glu-L-Lys-D-Ala-D-Ala)](n+1)-di-trans,octa-cis-undecaprenyl diphosphate + di-trans,octa-cis-undecaprenyl diphosphate + H(+)</text>
        <dbReference type="Rhea" id="RHEA:23708"/>
        <dbReference type="Rhea" id="RHEA-COMP:9602"/>
        <dbReference type="Rhea" id="RHEA-COMP:9603"/>
        <dbReference type="ChEBI" id="CHEBI:15378"/>
        <dbReference type="ChEBI" id="CHEBI:58405"/>
        <dbReference type="ChEBI" id="CHEBI:60033"/>
        <dbReference type="ChEBI" id="CHEBI:78435"/>
        <dbReference type="EC" id="2.4.99.28"/>
    </reaction>
</comment>
<evidence type="ECO:0000256" key="7">
    <source>
        <dbReference type="ARBA" id="ARBA00022801"/>
    </source>
</evidence>
<evidence type="ECO:0000256" key="9">
    <source>
        <dbReference type="ARBA" id="ARBA00022984"/>
    </source>
</evidence>
<dbReference type="EC" id="2.4.1.129" evidence="17"/>
<keyword evidence="3" id="KW-0121">Carboxypeptidase</keyword>
<keyword evidence="9" id="KW-0573">Peptidoglycan synthesis</keyword>
<dbReference type="Gene3D" id="3.40.710.10">
    <property type="entry name" value="DD-peptidase/beta-lactamase superfamily"/>
    <property type="match status" value="1"/>
</dbReference>
<feature type="compositionally biased region" description="Basic and acidic residues" evidence="14">
    <location>
        <begin position="674"/>
        <end position="683"/>
    </location>
</feature>
<dbReference type="SUPFAM" id="SSF53955">
    <property type="entry name" value="Lysozyme-like"/>
    <property type="match status" value="1"/>
</dbReference>
<keyword evidence="6 17" id="KW-0808">Transferase</keyword>
<feature type="domain" description="Glycosyl transferase family 51" evidence="16">
    <location>
        <begin position="133"/>
        <end position="308"/>
    </location>
</feature>
<keyword evidence="10" id="KW-0511">Multifunctional enzyme</keyword>
<evidence type="ECO:0000259" key="16">
    <source>
        <dbReference type="Pfam" id="PF00912"/>
    </source>
</evidence>
<feature type="compositionally biased region" description="Basic residues" evidence="14">
    <location>
        <begin position="684"/>
        <end position="693"/>
    </location>
</feature>
<dbReference type="Gene3D" id="1.10.3810.10">
    <property type="entry name" value="Biosynthetic peptidoglycan transglycosylase-like"/>
    <property type="match status" value="1"/>
</dbReference>
<keyword evidence="8" id="KW-0133">Cell shape</keyword>
<dbReference type="EC" id="3.4.-.-" evidence="17"/>
<reference evidence="17" key="1">
    <citation type="submission" date="2020-02" db="EMBL/GenBank/DDBJ databases">
        <authorList>
            <person name="Meier V. D."/>
        </authorList>
    </citation>
    <scope>NUCLEOTIDE SEQUENCE</scope>
    <source>
        <strain evidence="17">AVDCRST_MAG92</strain>
    </source>
</reference>
<name>A0A6J4HYR8_9CYAN</name>
<feature type="compositionally biased region" description="Pro residues" evidence="14">
    <location>
        <begin position="885"/>
        <end position="898"/>
    </location>
</feature>
<feature type="compositionally biased region" description="Low complexity" evidence="14">
    <location>
        <begin position="870"/>
        <end position="884"/>
    </location>
</feature>